<keyword evidence="1" id="KW-0863">Zinc-finger</keyword>
<sequence length="728" mass="84035">MPNKRKPNNTDATLAAKRARRCRGSRGRLEGMPEMPLDILFIIFGQLMPMDLLNIARTAKVFRRFLMARSAAPLWRAARRNADGLPDCPPLLSEPAYANLVFDTHCHHCQKANVKTVFWELNARFCPACRKFMLDKCRLPVDICCCRRDETLSVIAPYCSDSSLSFHWHRVDDPPAKYHRKYNALDDQGKQTHREQMHAFIKPIEQWASDCGNWQEEQAHKRVMELRDIRRNRLDAIVEKLRDLGWGDELNQAFPTFFALRWHSSVNQSRPLTDRIWNNIRDDLVKLMESQRNSRLEQLRLRCLTQRCSTFQRVYRAWHAKQPKKHVLPRAIDLMRRPEVRAVIEQDNEQFVADGDFEVFADNFADWSVEWKAECDEKLRGLIRASEAFKDNIPEDVDPLSLASVVFTCRGCSSYTSSPKRIKMPPLYPTTLTHDCLYPQKHEYSIKDPFERAAVAASETISAHRNLNMRKHTFWSCDSLLLEKRWSERMEKIITAFKKDPKSATMKEMDTVDDIRVCCFQCPMNTPLVQDVMNWRHAIKHYVLHDILKGTVMPDLSADDSEACPLLLRNDPVLTLFVEKDVLQQVLQKEADDRSLLADENEMLISNAWYNCSHCPRGGLSNADLIQHVAQCHSIELPGEEDFYRSPDAEMSIMGPGILVHRALKEFTLSEIIEGDVDDRRIIWVDIEVLKSIRAPNGDVVSANTIHDTLGDEVNVEVDGSRESSHLL</sequence>
<dbReference type="GO" id="GO:0008270">
    <property type="term" value="F:zinc ion binding"/>
    <property type="evidence" value="ECO:0007669"/>
    <property type="project" value="UniProtKB-KW"/>
</dbReference>
<evidence type="ECO:0000256" key="1">
    <source>
        <dbReference type="PROSITE-ProRule" id="PRU00042"/>
    </source>
</evidence>
<dbReference type="HOGENOM" id="CLU_010790_2_1_1"/>
<evidence type="ECO:0008006" key="6">
    <source>
        <dbReference type="Google" id="ProtNLM"/>
    </source>
</evidence>
<accession>A0A0C3S3U5</accession>
<gene>
    <name evidence="4" type="ORF">PHLGIDRAFT_188976</name>
</gene>
<keyword evidence="1" id="KW-0479">Metal-binding</keyword>
<reference evidence="4 5" key="1">
    <citation type="journal article" date="2014" name="PLoS Genet.">
        <title>Analysis of the Phlebiopsis gigantea genome, transcriptome and secretome provides insight into its pioneer colonization strategies of wood.</title>
        <authorList>
            <person name="Hori C."/>
            <person name="Ishida T."/>
            <person name="Igarashi K."/>
            <person name="Samejima M."/>
            <person name="Suzuki H."/>
            <person name="Master E."/>
            <person name="Ferreira P."/>
            <person name="Ruiz-Duenas F.J."/>
            <person name="Held B."/>
            <person name="Canessa P."/>
            <person name="Larrondo L.F."/>
            <person name="Schmoll M."/>
            <person name="Druzhinina I.S."/>
            <person name="Kubicek C.P."/>
            <person name="Gaskell J.A."/>
            <person name="Kersten P."/>
            <person name="St John F."/>
            <person name="Glasner J."/>
            <person name="Sabat G."/>
            <person name="Splinter BonDurant S."/>
            <person name="Syed K."/>
            <person name="Yadav J."/>
            <person name="Mgbeahuruike A.C."/>
            <person name="Kovalchuk A."/>
            <person name="Asiegbu F.O."/>
            <person name="Lackner G."/>
            <person name="Hoffmeister D."/>
            <person name="Rencoret J."/>
            <person name="Gutierrez A."/>
            <person name="Sun H."/>
            <person name="Lindquist E."/>
            <person name="Barry K."/>
            <person name="Riley R."/>
            <person name="Grigoriev I.V."/>
            <person name="Henrissat B."/>
            <person name="Kues U."/>
            <person name="Berka R.M."/>
            <person name="Martinez A.T."/>
            <person name="Covert S.F."/>
            <person name="Blanchette R.A."/>
            <person name="Cullen D."/>
        </authorList>
    </citation>
    <scope>NUCLEOTIDE SEQUENCE [LARGE SCALE GENOMIC DNA]</scope>
    <source>
        <strain evidence="4 5">11061_1 CR5-6</strain>
    </source>
</reference>
<dbReference type="SUPFAM" id="SSF81383">
    <property type="entry name" value="F-box domain"/>
    <property type="match status" value="1"/>
</dbReference>
<evidence type="ECO:0000259" key="2">
    <source>
        <dbReference type="PROSITE" id="PS50157"/>
    </source>
</evidence>
<keyword evidence="1" id="KW-0862">Zinc</keyword>
<keyword evidence="5" id="KW-1185">Reference proteome</keyword>
<dbReference type="InterPro" id="IPR001810">
    <property type="entry name" value="F-box_dom"/>
</dbReference>
<organism evidence="4 5">
    <name type="scientific">Phlebiopsis gigantea (strain 11061_1 CR5-6)</name>
    <name type="common">White-rot fungus</name>
    <name type="synonym">Peniophora gigantea</name>
    <dbReference type="NCBI Taxonomy" id="745531"/>
    <lineage>
        <taxon>Eukaryota</taxon>
        <taxon>Fungi</taxon>
        <taxon>Dikarya</taxon>
        <taxon>Basidiomycota</taxon>
        <taxon>Agaricomycotina</taxon>
        <taxon>Agaricomycetes</taxon>
        <taxon>Polyporales</taxon>
        <taxon>Phanerochaetaceae</taxon>
        <taxon>Phlebiopsis</taxon>
    </lineage>
</organism>
<dbReference type="InterPro" id="IPR013087">
    <property type="entry name" value="Znf_C2H2_type"/>
</dbReference>
<name>A0A0C3S3U5_PHLG1</name>
<dbReference type="Pfam" id="PF00646">
    <property type="entry name" value="F-box"/>
    <property type="match status" value="1"/>
</dbReference>
<dbReference type="OrthoDB" id="2322499at2759"/>
<protein>
    <recommendedName>
        <fullName evidence="6">F-box domain-containing protein</fullName>
    </recommendedName>
</protein>
<feature type="domain" description="C2H2-type" evidence="2">
    <location>
        <begin position="610"/>
        <end position="638"/>
    </location>
</feature>
<evidence type="ECO:0000313" key="4">
    <source>
        <dbReference type="EMBL" id="KIP04622.1"/>
    </source>
</evidence>
<dbReference type="PROSITE" id="PS50157">
    <property type="entry name" value="ZINC_FINGER_C2H2_2"/>
    <property type="match status" value="1"/>
</dbReference>
<dbReference type="PROSITE" id="PS50181">
    <property type="entry name" value="FBOX"/>
    <property type="match status" value="1"/>
</dbReference>
<dbReference type="STRING" id="745531.A0A0C3S3U5"/>
<evidence type="ECO:0000313" key="5">
    <source>
        <dbReference type="Proteomes" id="UP000053257"/>
    </source>
</evidence>
<dbReference type="InterPro" id="IPR036047">
    <property type="entry name" value="F-box-like_dom_sf"/>
</dbReference>
<dbReference type="Proteomes" id="UP000053257">
    <property type="component" value="Unassembled WGS sequence"/>
</dbReference>
<feature type="domain" description="F-box" evidence="3">
    <location>
        <begin position="29"/>
        <end position="78"/>
    </location>
</feature>
<dbReference type="AlphaFoldDB" id="A0A0C3S3U5"/>
<proteinExistence type="predicted"/>
<dbReference type="EMBL" id="KN840568">
    <property type="protein sequence ID" value="KIP04622.1"/>
    <property type="molecule type" value="Genomic_DNA"/>
</dbReference>
<evidence type="ECO:0000259" key="3">
    <source>
        <dbReference type="PROSITE" id="PS50181"/>
    </source>
</evidence>